<accession>A0A7E4VWW6</accession>
<keyword evidence="1" id="KW-1185">Reference proteome</keyword>
<evidence type="ECO:0000313" key="2">
    <source>
        <dbReference type="WBParaSite" id="Pan_g3773.t1"/>
    </source>
</evidence>
<dbReference type="Proteomes" id="UP000492821">
    <property type="component" value="Unassembled WGS sequence"/>
</dbReference>
<sequence>MYITPRHGNNFTISSEKLVEFVGYCTGDDTWAIKDVHTNIVYDDLIHAECQKLYENTPRYHENIDDLGLEARFSMTSYKLGRILKESILNDLAAVNRMFDIMAFLVRDC</sequence>
<organism evidence="1 2">
    <name type="scientific">Panagrellus redivivus</name>
    <name type="common">Microworm</name>
    <dbReference type="NCBI Taxonomy" id="6233"/>
    <lineage>
        <taxon>Eukaryota</taxon>
        <taxon>Metazoa</taxon>
        <taxon>Ecdysozoa</taxon>
        <taxon>Nematoda</taxon>
        <taxon>Chromadorea</taxon>
        <taxon>Rhabditida</taxon>
        <taxon>Tylenchina</taxon>
        <taxon>Panagrolaimomorpha</taxon>
        <taxon>Panagrolaimoidea</taxon>
        <taxon>Panagrolaimidae</taxon>
        <taxon>Panagrellus</taxon>
    </lineage>
</organism>
<proteinExistence type="predicted"/>
<evidence type="ECO:0000313" key="1">
    <source>
        <dbReference type="Proteomes" id="UP000492821"/>
    </source>
</evidence>
<dbReference type="WBParaSite" id="Pan_g3773.t1">
    <property type="protein sequence ID" value="Pan_g3773.t1"/>
    <property type="gene ID" value="Pan_g3773"/>
</dbReference>
<dbReference type="AlphaFoldDB" id="A0A7E4VWW6"/>
<reference evidence="2" key="2">
    <citation type="submission" date="2020-10" db="UniProtKB">
        <authorList>
            <consortium name="WormBaseParasite"/>
        </authorList>
    </citation>
    <scope>IDENTIFICATION</scope>
</reference>
<protein>
    <submittedName>
        <fullName evidence="2">Phage protein</fullName>
    </submittedName>
</protein>
<reference evidence="1" key="1">
    <citation type="journal article" date="2013" name="Genetics">
        <title>The draft genome and transcriptome of Panagrellus redivivus are shaped by the harsh demands of a free-living lifestyle.</title>
        <authorList>
            <person name="Srinivasan J."/>
            <person name="Dillman A.R."/>
            <person name="Macchietto M.G."/>
            <person name="Heikkinen L."/>
            <person name="Lakso M."/>
            <person name="Fracchia K.M."/>
            <person name="Antoshechkin I."/>
            <person name="Mortazavi A."/>
            <person name="Wong G."/>
            <person name="Sternberg P.W."/>
        </authorList>
    </citation>
    <scope>NUCLEOTIDE SEQUENCE [LARGE SCALE GENOMIC DNA]</scope>
    <source>
        <strain evidence="1">MT8872</strain>
    </source>
</reference>
<name>A0A7E4VWW6_PANRE</name>